<reference evidence="2" key="1">
    <citation type="submission" date="2022-04" db="EMBL/GenBank/DDBJ databases">
        <title>Carnegiea gigantea Genome sequencing and assembly v2.</title>
        <authorList>
            <person name="Copetti D."/>
            <person name="Sanderson M.J."/>
            <person name="Burquez A."/>
            <person name="Wojciechowski M.F."/>
        </authorList>
    </citation>
    <scope>NUCLEOTIDE SEQUENCE</scope>
    <source>
        <strain evidence="2">SGP5-SGP5p</strain>
        <tissue evidence="2">Aerial part</tissue>
    </source>
</reference>
<dbReference type="AlphaFoldDB" id="A0A9Q1QPA0"/>
<protein>
    <submittedName>
        <fullName evidence="2">Uncharacterized protein</fullName>
    </submittedName>
</protein>
<sequence>MVSDSQCRTSVPHAHLPRLPHSNWLTASRPHLNAQSPLFFSIVPATTQQLTLGGVDIFSGKIYKPSTLRATASKDCNSVPIDVESTGEEVNVAEVEVDSRHAMKTTTLKTGSYKPLAGALMLVEEMNVDDLCGDVMKLNLNGGDDGEVTSKFSSGSGITPKSGVGNY</sequence>
<comment type="caution">
    <text evidence="2">The sequence shown here is derived from an EMBL/GenBank/DDBJ whole genome shotgun (WGS) entry which is preliminary data.</text>
</comment>
<evidence type="ECO:0000313" key="3">
    <source>
        <dbReference type="Proteomes" id="UP001153076"/>
    </source>
</evidence>
<keyword evidence="3" id="KW-1185">Reference proteome</keyword>
<evidence type="ECO:0000313" key="2">
    <source>
        <dbReference type="EMBL" id="KAJ8448771.1"/>
    </source>
</evidence>
<name>A0A9Q1QPA0_9CARY</name>
<dbReference type="Proteomes" id="UP001153076">
    <property type="component" value="Unassembled WGS sequence"/>
</dbReference>
<proteinExistence type="predicted"/>
<organism evidence="2 3">
    <name type="scientific">Carnegiea gigantea</name>
    <dbReference type="NCBI Taxonomy" id="171969"/>
    <lineage>
        <taxon>Eukaryota</taxon>
        <taxon>Viridiplantae</taxon>
        <taxon>Streptophyta</taxon>
        <taxon>Embryophyta</taxon>
        <taxon>Tracheophyta</taxon>
        <taxon>Spermatophyta</taxon>
        <taxon>Magnoliopsida</taxon>
        <taxon>eudicotyledons</taxon>
        <taxon>Gunneridae</taxon>
        <taxon>Pentapetalae</taxon>
        <taxon>Caryophyllales</taxon>
        <taxon>Cactineae</taxon>
        <taxon>Cactaceae</taxon>
        <taxon>Cactoideae</taxon>
        <taxon>Echinocereeae</taxon>
        <taxon>Carnegiea</taxon>
    </lineage>
</organism>
<accession>A0A9Q1QPA0</accession>
<gene>
    <name evidence="2" type="ORF">Cgig2_011392</name>
</gene>
<feature type="region of interest" description="Disordered" evidence="1">
    <location>
        <begin position="1"/>
        <end position="20"/>
    </location>
</feature>
<evidence type="ECO:0000256" key="1">
    <source>
        <dbReference type="SAM" id="MobiDB-lite"/>
    </source>
</evidence>
<dbReference type="EMBL" id="JAKOGI010000027">
    <property type="protein sequence ID" value="KAJ8448771.1"/>
    <property type="molecule type" value="Genomic_DNA"/>
</dbReference>